<name>A0A6V2EIX2_9STRA</name>
<dbReference type="PANTHER" id="PTHR10778:SF18">
    <property type="entry name" value="SUGAR PHOSPHATE TRANSPORTER DOMAIN-CONTAINING PROTEIN"/>
    <property type="match status" value="1"/>
</dbReference>
<feature type="transmembrane region" description="Helical" evidence="6">
    <location>
        <begin position="41"/>
        <end position="60"/>
    </location>
</feature>
<reference evidence="7" key="1">
    <citation type="submission" date="2021-01" db="EMBL/GenBank/DDBJ databases">
        <authorList>
            <person name="Corre E."/>
            <person name="Pelletier E."/>
            <person name="Niang G."/>
            <person name="Scheremetjew M."/>
            <person name="Finn R."/>
            <person name="Kale V."/>
            <person name="Holt S."/>
            <person name="Cochrane G."/>
            <person name="Meng A."/>
            <person name="Brown T."/>
            <person name="Cohen L."/>
        </authorList>
    </citation>
    <scope>NUCLEOTIDE SEQUENCE</scope>
    <source>
        <strain evidence="7">GSO104</strain>
    </source>
</reference>
<evidence type="ECO:0000256" key="2">
    <source>
        <dbReference type="ARBA" id="ARBA00022448"/>
    </source>
</evidence>
<dbReference type="GO" id="GO:0005789">
    <property type="term" value="C:endoplasmic reticulum membrane"/>
    <property type="evidence" value="ECO:0007669"/>
    <property type="project" value="TreeGrafter"/>
</dbReference>
<sequence>MTASNESLNYVSYPTVVLAKSSKLIPTMIMGTFIERKSYSFVEWLGASLISAGIIIFNFSRISSSSSSSSSSSHDDQQNSMYGLFLLVFSLSMDGLLNSCQGLLKRTEWHGGSSSSNNSSSNNSSSRKHQYRIPTAMETMLFTNLYATVFLCPVCVYSGQFSKGITLITTTKQEGSNIDGLSAVQIITILNACAAAGQVFIFFTIHYFSPLICTTITTTRKFFTILLSVRNFGHVFNFAQWSSIFMVFGGLYFEIVSKNFGTKSKMKNI</sequence>
<organism evidence="7">
    <name type="scientific">Ditylum brightwellii</name>
    <dbReference type="NCBI Taxonomy" id="49249"/>
    <lineage>
        <taxon>Eukaryota</taxon>
        <taxon>Sar</taxon>
        <taxon>Stramenopiles</taxon>
        <taxon>Ochrophyta</taxon>
        <taxon>Bacillariophyta</taxon>
        <taxon>Mediophyceae</taxon>
        <taxon>Lithodesmiophycidae</taxon>
        <taxon>Lithodesmiales</taxon>
        <taxon>Lithodesmiaceae</taxon>
        <taxon>Ditylum</taxon>
    </lineage>
</organism>
<dbReference type="Pfam" id="PF08449">
    <property type="entry name" value="UAA"/>
    <property type="match status" value="2"/>
</dbReference>
<evidence type="ECO:0000256" key="3">
    <source>
        <dbReference type="ARBA" id="ARBA00022692"/>
    </source>
</evidence>
<dbReference type="GO" id="GO:0000139">
    <property type="term" value="C:Golgi membrane"/>
    <property type="evidence" value="ECO:0007669"/>
    <property type="project" value="TreeGrafter"/>
</dbReference>
<evidence type="ECO:0000313" key="7">
    <source>
        <dbReference type="EMBL" id="CAE4604134.1"/>
    </source>
</evidence>
<keyword evidence="2" id="KW-0813">Transport</keyword>
<keyword evidence="5 6" id="KW-0472">Membrane</keyword>
<dbReference type="InterPro" id="IPR013657">
    <property type="entry name" value="SCL35B1-4/HUT1"/>
</dbReference>
<gene>
    <name evidence="7" type="ORF">DBRI00130_LOCUS13293</name>
</gene>
<feature type="transmembrane region" description="Helical" evidence="6">
    <location>
        <begin position="80"/>
        <end position="97"/>
    </location>
</feature>
<dbReference type="PANTHER" id="PTHR10778">
    <property type="entry name" value="SOLUTE CARRIER FAMILY 35 MEMBER B"/>
    <property type="match status" value="1"/>
</dbReference>
<dbReference type="EMBL" id="HBNS01016626">
    <property type="protein sequence ID" value="CAE4604134.1"/>
    <property type="molecule type" value="Transcribed_RNA"/>
</dbReference>
<keyword evidence="4 6" id="KW-1133">Transmembrane helix</keyword>
<dbReference type="SUPFAM" id="SSF103481">
    <property type="entry name" value="Multidrug resistance efflux transporter EmrE"/>
    <property type="match status" value="1"/>
</dbReference>
<dbReference type="InterPro" id="IPR037185">
    <property type="entry name" value="EmrE-like"/>
</dbReference>
<evidence type="ECO:0000256" key="6">
    <source>
        <dbReference type="SAM" id="Phobius"/>
    </source>
</evidence>
<evidence type="ECO:0000256" key="1">
    <source>
        <dbReference type="ARBA" id="ARBA00004141"/>
    </source>
</evidence>
<accession>A0A6V2EIX2</accession>
<keyword evidence="3 6" id="KW-0812">Transmembrane</keyword>
<evidence type="ECO:0000256" key="4">
    <source>
        <dbReference type="ARBA" id="ARBA00022989"/>
    </source>
</evidence>
<feature type="transmembrane region" description="Helical" evidence="6">
    <location>
        <begin position="186"/>
        <end position="208"/>
    </location>
</feature>
<proteinExistence type="predicted"/>
<protein>
    <recommendedName>
        <fullName evidence="8">Sugar phosphate transporter domain-containing protein</fullName>
    </recommendedName>
</protein>
<evidence type="ECO:0008006" key="8">
    <source>
        <dbReference type="Google" id="ProtNLM"/>
    </source>
</evidence>
<dbReference type="AlphaFoldDB" id="A0A6V2EIX2"/>
<dbReference type="GO" id="GO:0005459">
    <property type="term" value="F:UDP-galactose transmembrane transporter activity"/>
    <property type="evidence" value="ECO:0007669"/>
    <property type="project" value="TreeGrafter"/>
</dbReference>
<dbReference type="GO" id="GO:0005460">
    <property type="term" value="F:UDP-glucose transmembrane transporter activity"/>
    <property type="evidence" value="ECO:0007669"/>
    <property type="project" value="TreeGrafter"/>
</dbReference>
<feature type="transmembrane region" description="Helical" evidence="6">
    <location>
        <begin position="238"/>
        <end position="257"/>
    </location>
</feature>
<evidence type="ECO:0000256" key="5">
    <source>
        <dbReference type="ARBA" id="ARBA00023136"/>
    </source>
</evidence>
<comment type="subcellular location">
    <subcellularLocation>
        <location evidence="1">Membrane</location>
        <topology evidence="1">Multi-pass membrane protein</topology>
    </subcellularLocation>
</comment>